<dbReference type="SUPFAM" id="SSF46689">
    <property type="entry name" value="Homeodomain-like"/>
    <property type="match status" value="1"/>
</dbReference>
<evidence type="ECO:0000313" key="6">
    <source>
        <dbReference type="Proteomes" id="UP001549749"/>
    </source>
</evidence>
<name>A0ABV2SYM7_9BACT</name>
<dbReference type="RefSeq" id="WP_354658525.1">
    <property type="nucleotide sequence ID" value="NZ_JBEXAC010000001.1"/>
</dbReference>
<keyword evidence="1" id="KW-0805">Transcription regulation</keyword>
<dbReference type="InterPro" id="IPR009057">
    <property type="entry name" value="Homeodomain-like_sf"/>
</dbReference>
<protein>
    <submittedName>
        <fullName evidence="5">AraC family transcriptional regulator</fullName>
    </submittedName>
</protein>
<reference evidence="5 6" key="1">
    <citation type="submission" date="2024-06" db="EMBL/GenBank/DDBJ databases">
        <title>Chitinophaga defluvii sp. nov., isolated from municipal sewage.</title>
        <authorList>
            <person name="Zhang L."/>
        </authorList>
    </citation>
    <scope>NUCLEOTIDE SEQUENCE [LARGE SCALE GENOMIC DNA]</scope>
    <source>
        <strain evidence="5 6">H8</strain>
    </source>
</reference>
<dbReference type="EMBL" id="JBEXAC010000001">
    <property type="protein sequence ID" value="MET6995876.1"/>
    <property type="molecule type" value="Genomic_DNA"/>
</dbReference>
<dbReference type="SMART" id="SM00342">
    <property type="entry name" value="HTH_ARAC"/>
    <property type="match status" value="1"/>
</dbReference>
<dbReference type="Proteomes" id="UP001549749">
    <property type="component" value="Unassembled WGS sequence"/>
</dbReference>
<sequence length="132" mass="15225">MQKTEKIAKTESTTQSRAEDIVHQYFDLLDAHLDDIVHGRAVQMMQLKQIASLLFVSHYHLTDVVKQTTGHHPCYFYDRKIIEIAQKMLAETALPISEIAITLTYDPSNFSKFFKKMTGQTPGHFRSRQRNG</sequence>
<dbReference type="Pfam" id="PF12833">
    <property type="entry name" value="HTH_18"/>
    <property type="match status" value="1"/>
</dbReference>
<dbReference type="Gene3D" id="1.10.10.60">
    <property type="entry name" value="Homeodomain-like"/>
    <property type="match status" value="1"/>
</dbReference>
<dbReference type="PROSITE" id="PS01124">
    <property type="entry name" value="HTH_ARAC_FAMILY_2"/>
    <property type="match status" value="1"/>
</dbReference>
<evidence type="ECO:0000256" key="3">
    <source>
        <dbReference type="ARBA" id="ARBA00023163"/>
    </source>
</evidence>
<accession>A0ABV2SYM7</accession>
<evidence type="ECO:0000313" key="5">
    <source>
        <dbReference type="EMBL" id="MET6995876.1"/>
    </source>
</evidence>
<dbReference type="PANTHER" id="PTHR43280:SF32">
    <property type="entry name" value="TRANSCRIPTIONAL REGULATORY PROTEIN"/>
    <property type="match status" value="1"/>
</dbReference>
<keyword evidence="2" id="KW-0238">DNA-binding</keyword>
<organism evidence="5 6">
    <name type="scientific">Chitinophaga defluvii</name>
    <dbReference type="NCBI Taxonomy" id="3163343"/>
    <lineage>
        <taxon>Bacteria</taxon>
        <taxon>Pseudomonadati</taxon>
        <taxon>Bacteroidota</taxon>
        <taxon>Chitinophagia</taxon>
        <taxon>Chitinophagales</taxon>
        <taxon>Chitinophagaceae</taxon>
        <taxon>Chitinophaga</taxon>
    </lineage>
</organism>
<comment type="caution">
    <text evidence="5">The sequence shown here is derived from an EMBL/GenBank/DDBJ whole genome shotgun (WGS) entry which is preliminary data.</text>
</comment>
<dbReference type="InterPro" id="IPR018060">
    <property type="entry name" value="HTH_AraC"/>
</dbReference>
<proteinExistence type="predicted"/>
<keyword evidence="6" id="KW-1185">Reference proteome</keyword>
<dbReference type="PANTHER" id="PTHR43280">
    <property type="entry name" value="ARAC-FAMILY TRANSCRIPTIONAL REGULATOR"/>
    <property type="match status" value="1"/>
</dbReference>
<evidence type="ECO:0000256" key="2">
    <source>
        <dbReference type="ARBA" id="ARBA00023125"/>
    </source>
</evidence>
<evidence type="ECO:0000259" key="4">
    <source>
        <dbReference type="PROSITE" id="PS01124"/>
    </source>
</evidence>
<evidence type="ECO:0000256" key="1">
    <source>
        <dbReference type="ARBA" id="ARBA00023015"/>
    </source>
</evidence>
<gene>
    <name evidence="5" type="ORF">ABR189_00780</name>
</gene>
<feature type="domain" description="HTH araC/xylS-type" evidence="4">
    <location>
        <begin position="23"/>
        <end position="128"/>
    </location>
</feature>
<keyword evidence="3" id="KW-0804">Transcription</keyword>